<comment type="caution">
    <text evidence="2">The sequence shown here is derived from an EMBL/GenBank/DDBJ whole genome shotgun (WGS) entry which is preliminary data.</text>
</comment>
<dbReference type="Proteomes" id="UP000460272">
    <property type="component" value="Unassembled WGS sequence"/>
</dbReference>
<reference evidence="2 3" key="1">
    <citation type="submission" date="2018-11" db="EMBL/GenBank/DDBJ databases">
        <title>Trebonia kvetii gen.nov., sp.nov., a novel acidophilic actinobacterium, and proposal of the new actinobacterial family Treboniaceae fam. nov.</title>
        <authorList>
            <person name="Rapoport D."/>
            <person name="Sagova-Mareckova M."/>
            <person name="Sedlacek I."/>
            <person name="Provaznik J."/>
            <person name="Kralova S."/>
            <person name="Pavlinic D."/>
            <person name="Benes V."/>
            <person name="Kopecky J."/>
        </authorList>
    </citation>
    <scope>NUCLEOTIDE SEQUENCE [LARGE SCALE GENOMIC DNA]</scope>
    <source>
        <strain evidence="2 3">15Tr583</strain>
    </source>
</reference>
<protein>
    <submittedName>
        <fullName evidence="2">Uncharacterized protein</fullName>
    </submittedName>
</protein>
<keyword evidence="3" id="KW-1185">Reference proteome</keyword>
<name>A0A6P2C4G7_9ACTN</name>
<proteinExistence type="predicted"/>
<dbReference type="AlphaFoldDB" id="A0A6P2C4G7"/>
<evidence type="ECO:0000256" key="1">
    <source>
        <dbReference type="SAM" id="MobiDB-lite"/>
    </source>
</evidence>
<gene>
    <name evidence="2" type="ORF">EAS64_02435</name>
</gene>
<dbReference type="EMBL" id="RPFW01000001">
    <property type="protein sequence ID" value="TVZ06309.1"/>
    <property type="molecule type" value="Genomic_DNA"/>
</dbReference>
<evidence type="ECO:0000313" key="2">
    <source>
        <dbReference type="EMBL" id="TVZ06309.1"/>
    </source>
</evidence>
<feature type="region of interest" description="Disordered" evidence="1">
    <location>
        <begin position="238"/>
        <end position="270"/>
    </location>
</feature>
<feature type="compositionally biased region" description="Low complexity" evidence="1">
    <location>
        <begin position="238"/>
        <end position="249"/>
    </location>
</feature>
<dbReference type="RefSeq" id="WP_145851064.1">
    <property type="nucleotide sequence ID" value="NZ_RPFW01000001.1"/>
</dbReference>
<accession>A0A6P2C4G7</accession>
<organism evidence="2 3">
    <name type="scientific">Trebonia kvetii</name>
    <dbReference type="NCBI Taxonomy" id="2480626"/>
    <lineage>
        <taxon>Bacteria</taxon>
        <taxon>Bacillati</taxon>
        <taxon>Actinomycetota</taxon>
        <taxon>Actinomycetes</taxon>
        <taxon>Streptosporangiales</taxon>
        <taxon>Treboniaceae</taxon>
        <taxon>Trebonia</taxon>
    </lineage>
</organism>
<sequence>MTSGLCAGPPGGLPAAGHDLCCRAGAPAAGAAVRVSAAHPVRWRSHLDPGAISTGPLEVIARGAVTAGAAADAVVACDEEEQARRRSAGLGAVTSLWLLDALMTLPAGAPVRIADLSADAWACISAAPRGVVAVDGGWVTRLLSPPLTVVGAVVRGPGWRRPLRQAARFTPFAQRVLVLEIPPPSRLIWEAEVAGVGVWVSRDGELIELCPPEPFRQRYWKAAGWRFAERAYAASLSASPLPGWSPASADRPARTGTAGSGQRQPALPLR</sequence>
<dbReference type="OrthoDB" id="3480397at2"/>
<evidence type="ECO:0000313" key="3">
    <source>
        <dbReference type="Proteomes" id="UP000460272"/>
    </source>
</evidence>